<dbReference type="AlphaFoldDB" id="G4RP62"/>
<reference evidence="1 2" key="1">
    <citation type="journal article" date="2011" name="PLoS ONE">
        <title>The complete genome sequence of Thermoproteus tenax: a physiologically versatile member of the Crenarchaeota.</title>
        <authorList>
            <person name="Siebers B."/>
            <person name="Zaparty M."/>
            <person name="Raddatz G."/>
            <person name="Tjaden B."/>
            <person name="Albers S.V."/>
            <person name="Bell S.D."/>
            <person name="Blombach F."/>
            <person name="Kletzin A."/>
            <person name="Kyrpides N."/>
            <person name="Lanz C."/>
            <person name="Plagens A."/>
            <person name="Rampp M."/>
            <person name="Rosinus A."/>
            <person name="von Jan M."/>
            <person name="Makarova K.S."/>
            <person name="Klenk H.P."/>
            <person name="Schuster S.C."/>
            <person name="Hensel R."/>
        </authorList>
    </citation>
    <scope>NUCLEOTIDE SEQUENCE [LARGE SCALE GENOMIC DNA]</scope>
    <source>
        <strain evidence="2">ATCC 35583 / DSM 2078 / JCM 9277 / NBRC 100435 / Kra 1</strain>
    </source>
</reference>
<evidence type="ECO:0000313" key="1">
    <source>
        <dbReference type="EMBL" id="CCC81357.1"/>
    </source>
</evidence>
<dbReference type="PATRIC" id="fig|768679.9.peg.711"/>
<protein>
    <submittedName>
        <fullName evidence="1">Uncharacterized protein</fullName>
    </submittedName>
</protein>
<accession>G4RP62</accession>
<dbReference type="HOGENOM" id="CLU_173016_0_0_2"/>
<dbReference type="KEGG" id="ttn:TTX_0699"/>
<organism evidence="1 2">
    <name type="scientific">Thermoproteus tenax (strain ATCC 35583 / DSM 2078 / JCM 9277 / NBRC 100435 / Kra 1)</name>
    <dbReference type="NCBI Taxonomy" id="768679"/>
    <lineage>
        <taxon>Archaea</taxon>
        <taxon>Thermoproteota</taxon>
        <taxon>Thermoprotei</taxon>
        <taxon>Thermoproteales</taxon>
        <taxon>Thermoproteaceae</taxon>
        <taxon>Thermoproteus</taxon>
    </lineage>
</organism>
<dbReference type="PaxDb" id="768679-TTX_0699"/>
<proteinExistence type="predicted"/>
<dbReference type="Proteomes" id="UP000002654">
    <property type="component" value="Chromosome"/>
</dbReference>
<name>G4RP62_THETK</name>
<dbReference type="eggNOG" id="arCOG03758">
    <property type="taxonomic scope" value="Archaea"/>
</dbReference>
<keyword evidence="2" id="KW-1185">Reference proteome</keyword>
<dbReference type="EMBL" id="FN869859">
    <property type="protein sequence ID" value="CCC81357.1"/>
    <property type="molecule type" value="Genomic_DNA"/>
</dbReference>
<sequence>MREPYLTGLISLTVDKAELFEFYRSLDLPYRILIEFRLKHKLGKSFEQIVAEEPWRLYPALADTLGLHNAEVFLAVLQDWLRRKGKSVDKETLRRWLSSRDVWFKKATKS</sequence>
<gene>
    <name evidence="1" type="ordered locus">TTX_0699</name>
</gene>
<dbReference type="STRING" id="768679.TTX_0699"/>
<evidence type="ECO:0000313" key="2">
    <source>
        <dbReference type="Proteomes" id="UP000002654"/>
    </source>
</evidence>